<dbReference type="AlphaFoldDB" id="A0A2W7P8W9"/>
<dbReference type="Gene3D" id="3.30.2320.10">
    <property type="entry name" value="hypothetical protein PF0899 domain"/>
    <property type="match status" value="1"/>
</dbReference>
<dbReference type="Proteomes" id="UP000248916">
    <property type="component" value="Unassembled WGS sequence"/>
</dbReference>
<dbReference type="Pfam" id="PF05065">
    <property type="entry name" value="Phage_capsid"/>
    <property type="match status" value="1"/>
</dbReference>
<evidence type="ECO:0000313" key="4">
    <source>
        <dbReference type="Proteomes" id="UP000248916"/>
    </source>
</evidence>
<sequence>MNVPMTPARARGIVAVRAEAPGDIKALLGDLQKDWDAFKAAAAEKDKEQAAKFDDVVTTEKFNRINSSVSDLQAAVDQANAKLAAMSINGGSSAGPRDPEYTAAFRSHFRKGDIEASLHKGSDPEGGYLAPVEWDRTITDKLVEISPMRQIARVQTISGNGFRKLVNQKGTGSGWVGETAPRPETATPTFGSMTYDTGELYANPATTQQILDDAEVNLEQWLSDEVEQEFSYQEGIAFVSGNGVNKPAGLLSYVTGGANAGVHPYGPIPTGVTAAAADTVTGDELIDLTGSIPTIYQADARFVMNRASIFRIRKMKDGQGNFLWQPSFQIGQPQTVLGYPITEMAAMPGMVAGAFPIAFGNFQRGYIVIDRTGVRVMRDPYTNKPYVHFYTTKRVGGGLLDPQVLRVLKMAG</sequence>
<feature type="domain" description="Phage capsid-like C-terminal" evidence="2">
    <location>
        <begin position="126"/>
        <end position="409"/>
    </location>
</feature>
<evidence type="ECO:0000259" key="2">
    <source>
        <dbReference type="Pfam" id="PF05065"/>
    </source>
</evidence>
<dbReference type="OrthoDB" id="9786516at2"/>
<dbReference type="InterPro" id="IPR054612">
    <property type="entry name" value="Phage_capsid-like_C"/>
</dbReference>
<gene>
    <name evidence="3" type="ORF">LX81_00275</name>
</gene>
<evidence type="ECO:0000313" key="3">
    <source>
        <dbReference type="EMBL" id="PZX19812.1"/>
    </source>
</evidence>
<comment type="subcellular location">
    <subcellularLocation>
        <location evidence="1">Virion</location>
    </subcellularLocation>
</comment>
<dbReference type="RefSeq" id="WP_111535478.1">
    <property type="nucleotide sequence ID" value="NZ_QKZL01000001.1"/>
</dbReference>
<dbReference type="EMBL" id="QKZL01000001">
    <property type="protein sequence ID" value="PZX19812.1"/>
    <property type="molecule type" value="Genomic_DNA"/>
</dbReference>
<proteinExistence type="predicted"/>
<name>A0A2W7P8W9_9RHOB</name>
<comment type="caution">
    <text evidence="3">The sequence shown here is derived from an EMBL/GenBank/DDBJ whole genome shotgun (WGS) entry which is preliminary data.</text>
</comment>
<organism evidence="3 4">
    <name type="scientific">Palleronia aestuarii</name>
    <dbReference type="NCBI Taxonomy" id="568105"/>
    <lineage>
        <taxon>Bacteria</taxon>
        <taxon>Pseudomonadati</taxon>
        <taxon>Pseudomonadota</taxon>
        <taxon>Alphaproteobacteria</taxon>
        <taxon>Rhodobacterales</taxon>
        <taxon>Roseobacteraceae</taxon>
        <taxon>Palleronia</taxon>
    </lineage>
</organism>
<evidence type="ECO:0000256" key="1">
    <source>
        <dbReference type="ARBA" id="ARBA00004328"/>
    </source>
</evidence>
<dbReference type="NCBIfam" id="TIGR01554">
    <property type="entry name" value="major_cap_HK97"/>
    <property type="match status" value="1"/>
</dbReference>
<keyword evidence="4" id="KW-1185">Reference proteome</keyword>
<reference evidence="3 4" key="1">
    <citation type="submission" date="2018-06" db="EMBL/GenBank/DDBJ databases">
        <title>Genomic Encyclopedia of Archaeal and Bacterial Type Strains, Phase II (KMG-II): from individual species to whole genera.</title>
        <authorList>
            <person name="Goeker M."/>
        </authorList>
    </citation>
    <scope>NUCLEOTIDE SEQUENCE [LARGE SCALE GENOMIC DNA]</scope>
    <source>
        <strain evidence="3 4">DSM 22009</strain>
    </source>
</reference>
<protein>
    <submittedName>
        <fullName evidence="3">HK97 family phage major capsid protein</fullName>
    </submittedName>
</protein>
<dbReference type="SUPFAM" id="SSF56563">
    <property type="entry name" value="Major capsid protein gp5"/>
    <property type="match status" value="1"/>
</dbReference>
<dbReference type="Gene3D" id="3.30.2400.10">
    <property type="entry name" value="Major capsid protein gp5"/>
    <property type="match status" value="1"/>
</dbReference>
<accession>A0A2W7P8W9</accession>
<dbReference type="InterPro" id="IPR024455">
    <property type="entry name" value="Phage_capsid"/>
</dbReference>